<dbReference type="SUPFAM" id="SSF52047">
    <property type="entry name" value="RNI-like"/>
    <property type="match status" value="1"/>
</dbReference>
<gene>
    <name evidence="1" type="ORF">H2200_009745</name>
</gene>
<reference evidence="1" key="1">
    <citation type="submission" date="2022-10" db="EMBL/GenBank/DDBJ databases">
        <title>Culturing micro-colonial fungi from biological soil crusts in the Mojave desert and describing Neophaeococcomyces mojavensis, and introducing the new genera and species Taxawa tesnikishii.</title>
        <authorList>
            <person name="Kurbessoian T."/>
            <person name="Stajich J.E."/>
        </authorList>
    </citation>
    <scope>NUCLEOTIDE SEQUENCE</scope>
    <source>
        <strain evidence="1">TK_41</strain>
    </source>
</reference>
<dbReference type="AlphaFoldDB" id="A0AA38X305"/>
<accession>A0AA38X305</accession>
<protein>
    <submittedName>
        <fullName evidence="1">Uncharacterized protein</fullName>
    </submittedName>
</protein>
<evidence type="ECO:0000313" key="2">
    <source>
        <dbReference type="Proteomes" id="UP001172673"/>
    </source>
</evidence>
<evidence type="ECO:0000313" key="1">
    <source>
        <dbReference type="EMBL" id="KAJ9605896.1"/>
    </source>
</evidence>
<proteinExistence type="predicted"/>
<organism evidence="1 2">
    <name type="scientific">Cladophialophora chaetospira</name>
    <dbReference type="NCBI Taxonomy" id="386627"/>
    <lineage>
        <taxon>Eukaryota</taxon>
        <taxon>Fungi</taxon>
        <taxon>Dikarya</taxon>
        <taxon>Ascomycota</taxon>
        <taxon>Pezizomycotina</taxon>
        <taxon>Eurotiomycetes</taxon>
        <taxon>Chaetothyriomycetidae</taxon>
        <taxon>Chaetothyriales</taxon>
        <taxon>Herpotrichiellaceae</taxon>
        <taxon>Cladophialophora</taxon>
    </lineage>
</organism>
<name>A0AA38X305_9EURO</name>
<keyword evidence="2" id="KW-1185">Reference proteome</keyword>
<sequence length="309" mass="35129">MEVYDTTISSSRLNHHQEKLTTAQHQLELLTLTPGESEADRRTRLRDCLSPLFTALTLSNVKMDQVDFEDLFSKLSRLTILTLHRGRSLGGQHTSSMGNLRLSDLYAAILKTKQTLKRLSIVYDIKTDGFQRDTSLLGSLTSFRALKHLTIKPCLLVGRCVCRYVSVVTPVFPQDEFAAMLPASIESLTLVIDTLQPRRIGNYRPDLLRGILQDRTRLRELGKVLFLEIYEYQSNSFEARCACPHSLPTRCFERKPDGTAKSPAMTGNEAKVFWEKARKCEEAGISVTLIQDEDVKDWSPQARYELVKF</sequence>
<dbReference type="Proteomes" id="UP001172673">
    <property type="component" value="Unassembled WGS sequence"/>
</dbReference>
<dbReference type="EMBL" id="JAPDRK010000015">
    <property type="protein sequence ID" value="KAJ9605896.1"/>
    <property type="molecule type" value="Genomic_DNA"/>
</dbReference>
<comment type="caution">
    <text evidence="1">The sequence shown here is derived from an EMBL/GenBank/DDBJ whole genome shotgun (WGS) entry which is preliminary data.</text>
</comment>